<gene>
    <name evidence="3" type="ORF">Xbed_00693</name>
</gene>
<dbReference type="Proteomes" id="UP000194204">
    <property type="component" value="Unassembled WGS sequence"/>
</dbReference>
<organism evidence="3 4">
    <name type="scientific">Xenorhabdus beddingii</name>
    <dbReference type="NCBI Taxonomy" id="40578"/>
    <lineage>
        <taxon>Bacteria</taxon>
        <taxon>Pseudomonadati</taxon>
        <taxon>Pseudomonadota</taxon>
        <taxon>Gammaproteobacteria</taxon>
        <taxon>Enterobacterales</taxon>
        <taxon>Morganellaceae</taxon>
        <taxon>Xenorhabdus</taxon>
    </lineage>
</organism>
<evidence type="ECO:0000259" key="2">
    <source>
        <dbReference type="Pfam" id="PF00419"/>
    </source>
</evidence>
<feature type="chain" id="PRO_5011008258" evidence="1">
    <location>
        <begin position="30"/>
        <end position="187"/>
    </location>
</feature>
<proteinExistence type="predicted"/>
<dbReference type="InterPro" id="IPR000259">
    <property type="entry name" value="Adhesion_dom_fimbrial"/>
</dbReference>
<evidence type="ECO:0000313" key="3">
    <source>
        <dbReference type="EMBL" id="OTA21462.1"/>
    </source>
</evidence>
<dbReference type="Pfam" id="PF00419">
    <property type="entry name" value="Fimbrial"/>
    <property type="match status" value="1"/>
</dbReference>
<feature type="signal peptide" evidence="1">
    <location>
        <begin position="1"/>
        <end position="29"/>
    </location>
</feature>
<dbReference type="InterPro" id="IPR008966">
    <property type="entry name" value="Adhesion_dom_sf"/>
</dbReference>
<dbReference type="InterPro" id="IPR050263">
    <property type="entry name" value="Bact_Fimbrial_Adh_Pro"/>
</dbReference>
<dbReference type="AlphaFoldDB" id="A0A1Y2SRK9"/>
<dbReference type="OrthoDB" id="6462343at2"/>
<dbReference type="RefSeq" id="WP_086111547.1">
    <property type="nucleotide sequence ID" value="NZ_CAWNHF010000134.1"/>
</dbReference>
<feature type="domain" description="Fimbrial-type adhesion" evidence="2">
    <location>
        <begin position="38"/>
        <end position="187"/>
    </location>
</feature>
<dbReference type="EMBL" id="MUBK01000003">
    <property type="protein sequence ID" value="OTA21462.1"/>
    <property type="molecule type" value="Genomic_DNA"/>
</dbReference>
<dbReference type="GO" id="GO:0043709">
    <property type="term" value="P:cell adhesion involved in single-species biofilm formation"/>
    <property type="evidence" value="ECO:0007669"/>
    <property type="project" value="TreeGrafter"/>
</dbReference>
<dbReference type="InterPro" id="IPR036937">
    <property type="entry name" value="Adhesion_dom_fimbrial_sf"/>
</dbReference>
<accession>A0A1Y2SRK9</accession>
<dbReference type="Gene3D" id="2.60.40.1090">
    <property type="entry name" value="Fimbrial-type adhesion domain"/>
    <property type="match status" value="1"/>
</dbReference>
<reference evidence="3 4" key="1">
    <citation type="submission" date="2017-01" db="EMBL/GenBank/DDBJ databases">
        <title>Deconstructing symbiosis and pathogenesis requirements using a combined genomic-metabolomic approach.</title>
        <authorList>
            <person name="Tobias N.J."/>
            <person name="Wolff H."/>
            <person name="Djahanschiri B."/>
            <person name="Ebersberger I."/>
            <person name="Bode H.B."/>
        </authorList>
    </citation>
    <scope>NUCLEOTIDE SEQUENCE [LARGE SCALE GENOMIC DNA]</scope>
    <source>
        <strain evidence="3 4">DSM 4764</strain>
    </source>
</reference>
<evidence type="ECO:0000313" key="4">
    <source>
        <dbReference type="Proteomes" id="UP000194204"/>
    </source>
</evidence>
<dbReference type="STRING" id="40578.Xbed_00693"/>
<protein>
    <submittedName>
        <fullName evidence="3">Fimbrial adaptor, MrxG</fullName>
    </submittedName>
</protein>
<name>A0A1Y2SRK9_9GAMM</name>
<sequence length="187" mass="20778">MNPLSSKLSQCVLPALFLFGMSSQQIAYANGNLQRDVKITFTVLAPACSIKAEDKAMEVYLGEILDRDLYAKNRTAGQPFYLNLENCDPRITKRMKIKFSGQTSRELPELLALGPGSRARGIAIGMEKVDGTPMPFNKTSEFPLLADRRNNMITFQAYVQAEPSALRQHKMGSGEFSAIATFEVNYD</sequence>
<comment type="caution">
    <text evidence="3">The sequence shown here is derived from an EMBL/GenBank/DDBJ whole genome shotgun (WGS) entry which is preliminary data.</text>
</comment>
<evidence type="ECO:0000256" key="1">
    <source>
        <dbReference type="SAM" id="SignalP"/>
    </source>
</evidence>
<keyword evidence="4" id="KW-1185">Reference proteome</keyword>
<dbReference type="SUPFAM" id="SSF49401">
    <property type="entry name" value="Bacterial adhesins"/>
    <property type="match status" value="1"/>
</dbReference>
<dbReference type="PANTHER" id="PTHR33420">
    <property type="entry name" value="FIMBRIAL SUBUNIT ELFA-RELATED"/>
    <property type="match status" value="1"/>
</dbReference>
<dbReference type="PANTHER" id="PTHR33420:SF9">
    <property type="entry name" value="MINOR FIMBRIAL SUBUNIT"/>
    <property type="match status" value="1"/>
</dbReference>
<keyword evidence="1" id="KW-0732">Signal</keyword>
<dbReference type="GO" id="GO:0009289">
    <property type="term" value="C:pilus"/>
    <property type="evidence" value="ECO:0007669"/>
    <property type="project" value="InterPro"/>
</dbReference>